<keyword evidence="13" id="KW-0325">Glycoprotein</keyword>
<evidence type="ECO:0000256" key="10">
    <source>
        <dbReference type="ARBA" id="ARBA00022989"/>
    </source>
</evidence>
<dbReference type="GO" id="GO:0015297">
    <property type="term" value="F:antiporter activity"/>
    <property type="evidence" value="ECO:0007669"/>
    <property type="project" value="UniProtKB-KW"/>
</dbReference>
<comment type="subcellular location">
    <subcellularLocation>
        <location evidence="2 16">Cell membrane</location>
        <topology evidence="2 16">Multi-pass membrane protein</topology>
    </subcellularLocation>
    <subcellularLocation>
        <location evidence="1">Mitochondrion outer membrane</location>
        <topology evidence="1">Multi-pass membrane protein</topology>
    </subcellularLocation>
</comment>
<keyword evidence="9" id="KW-1000">Mitochondrion outer membrane</keyword>
<evidence type="ECO:0000256" key="4">
    <source>
        <dbReference type="ARBA" id="ARBA00022448"/>
    </source>
</evidence>
<evidence type="ECO:0000256" key="15">
    <source>
        <dbReference type="ARBA" id="ARBA00036560"/>
    </source>
</evidence>
<evidence type="ECO:0000313" key="18">
    <source>
        <dbReference type="Proteomes" id="UP000314982"/>
    </source>
</evidence>
<dbReference type="AlphaFoldDB" id="A0A4W5MJB2"/>
<organism evidence="17 18">
    <name type="scientific">Hucho hucho</name>
    <name type="common">huchen</name>
    <dbReference type="NCBI Taxonomy" id="62062"/>
    <lineage>
        <taxon>Eukaryota</taxon>
        <taxon>Metazoa</taxon>
        <taxon>Chordata</taxon>
        <taxon>Craniata</taxon>
        <taxon>Vertebrata</taxon>
        <taxon>Euteleostomi</taxon>
        <taxon>Actinopterygii</taxon>
        <taxon>Neopterygii</taxon>
        <taxon>Teleostei</taxon>
        <taxon>Protacanthopterygii</taxon>
        <taxon>Salmoniformes</taxon>
        <taxon>Salmonidae</taxon>
        <taxon>Salmoninae</taxon>
        <taxon>Hucho</taxon>
    </lineage>
</organism>
<evidence type="ECO:0000256" key="9">
    <source>
        <dbReference type="ARBA" id="ARBA00022787"/>
    </source>
</evidence>
<dbReference type="PANTHER" id="PTHR12385:SF34">
    <property type="entry name" value="CHOLINE TRANSPORTER-LIKE PROTEIN 2"/>
    <property type="match status" value="1"/>
</dbReference>
<keyword evidence="10 16" id="KW-1133">Transmembrane helix</keyword>
<protein>
    <recommendedName>
        <fullName evidence="16">Choline transporter-like protein</fullName>
    </recommendedName>
</protein>
<dbReference type="GeneTree" id="ENSGT00940000158178"/>
<dbReference type="Ensembl" id="ENSHHUT00000040471.1">
    <property type="protein sequence ID" value="ENSHHUP00000038941.1"/>
    <property type="gene ID" value="ENSHHUG00000023886.1"/>
</dbReference>
<evidence type="ECO:0000256" key="8">
    <source>
        <dbReference type="ARBA" id="ARBA00022692"/>
    </source>
</evidence>
<evidence type="ECO:0000256" key="5">
    <source>
        <dbReference type="ARBA" id="ARBA00022449"/>
    </source>
</evidence>
<evidence type="ECO:0000256" key="12">
    <source>
        <dbReference type="ARBA" id="ARBA00023136"/>
    </source>
</evidence>
<dbReference type="InterPro" id="IPR007603">
    <property type="entry name" value="Choline_transptr-like"/>
</dbReference>
<name>A0A4W5MJB2_9TELE</name>
<keyword evidence="8 16" id="KW-0812">Transmembrane</keyword>
<comment type="catalytic activity">
    <reaction evidence="15">
        <text>ethanolamine(out) + n H(+)(in) = ethanolamine(in) + n H(+)(out)</text>
        <dbReference type="Rhea" id="RHEA:75467"/>
        <dbReference type="ChEBI" id="CHEBI:15378"/>
        <dbReference type="ChEBI" id="CHEBI:57603"/>
    </reaction>
</comment>
<sequence>MASRERKIMWILKQHLKTSVRKLKIGRVCKLLTVTVSNRKKPLLFYFNILKCASPLTLLEFQCPTTQLCVESCPTKHMTLMNAYLNKGEQEYYKQFCKEGVDFSKMVGDRGDTFAVANVKWTCCSYRKSNVVVEARQVAMRIFEDYTVSWYWILIGLVIAMVVSLIFIVLLRYLAGIMIWVMIVMVILVIGYGIFHCAMEYRSLKGEPGSDVTIRDLGLQTDFSVYLQIRQTWLAFMIILSIVEVVVILLLIFLRKRVLIAIALIKEASRAVGHVMSSLFYPLLTFALLALVIAYWAITAVYPSAVNHVIYVYMSVKGKKSANITEISPLFPQTFNTTNITAQCPGAECLFAFYGGETYYHKYLIMFQFYNVFLFFWCANFVTALGQVTLAGAFASYYWAFKKPDDIPANPICSSLGRALRYHTGSLAFGSLILSLVQVIRVLLEYLDQKLKAAQNRFAKFLLSCLKCCFWCLEKFIKFLNRNAYIMVAIYGKSFCTSARDAFFLLMRNIIRVAVLDKVTDFLLFLGKLLIVGIVGICSFFFFSGRIKAVEQTAPSLNYYWVPILTVVVGSYLIAHGFFSVYAMCVDTLFLCFCEDLERNDGSPERPYFMSPELHEILSKPRTHFWTQCIVLKFHKRLALEFRTGLTAVIVLL</sequence>
<feature type="transmembrane region" description="Helical" evidence="16">
    <location>
        <begin position="420"/>
        <end position="444"/>
    </location>
</feature>
<reference evidence="17" key="3">
    <citation type="submission" date="2025-09" db="UniProtKB">
        <authorList>
            <consortium name="Ensembl"/>
        </authorList>
    </citation>
    <scope>IDENTIFICATION</scope>
</reference>
<reference evidence="17" key="2">
    <citation type="submission" date="2025-08" db="UniProtKB">
        <authorList>
            <consortium name="Ensembl"/>
        </authorList>
    </citation>
    <scope>IDENTIFICATION</scope>
</reference>
<reference evidence="18" key="1">
    <citation type="submission" date="2018-06" db="EMBL/GenBank/DDBJ databases">
        <title>Genome assembly of Danube salmon.</title>
        <authorList>
            <person name="Macqueen D.J."/>
            <person name="Gundappa M.K."/>
        </authorList>
    </citation>
    <scope>NUCLEOTIDE SEQUENCE [LARGE SCALE GENOMIC DNA]</scope>
</reference>
<evidence type="ECO:0000256" key="1">
    <source>
        <dbReference type="ARBA" id="ARBA00004374"/>
    </source>
</evidence>
<dbReference type="GO" id="GO:0005886">
    <property type="term" value="C:plasma membrane"/>
    <property type="evidence" value="ECO:0007669"/>
    <property type="project" value="UniProtKB-SubCell"/>
</dbReference>
<keyword evidence="12 16" id="KW-0472">Membrane</keyword>
<dbReference type="GO" id="GO:0005741">
    <property type="term" value="C:mitochondrial outer membrane"/>
    <property type="evidence" value="ECO:0007669"/>
    <property type="project" value="UniProtKB-SubCell"/>
</dbReference>
<keyword evidence="11" id="KW-0496">Mitochondrion</keyword>
<evidence type="ECO:0000256" key="16">
    <source>
        <dbReference type="RuleBase" id="RU368066"/>
    </source>
</evidence>
<keyword evidence="6" id="KW-1003">Cell membrane</keyword>
<dbReference type="PANTHER" id="PTHR12385">
    <property type="entry name" value="CHOLINE TRANSPORTER-LIKE (SLC FAMILY 44)"/>
    <property type="match status" value="1"/>
</dbReference>
<feature type="transmembrane region" description="Helical" evidence="16">
    <location>
        <begin position="557"/>
        <end position="584"/>
    </location>
</feature>
<dbReference type="Pfam" id="PF04515">
    <property type="entry name" value="Choline_transpo"/>
    <property type="match status" value="1"/>
</dbReference>
<feature type="transmembrane region" description="Helical" evidence="16">
    <location>
        <begin position="372"/>
        <end position="400"/>
    </location>
</feature>
<comment type="similarity">
    <text evidence="3 16">Belongs to the CTL (choline transporter-like) family.</text>
</comment>
<dbReference type="Proteomes" id="UP000314982">
    <property type="component" value="Unassembled WGS sequence"/>
</dbReference>
<keyword evidence="4" id="KW-0813">Transport</keyword>
<evidence type="ECO:0000256" key="7">
    <source>
        <dbReference type="ARBA" id="ARBA00022553"/>
    </source>
</evidence>
<keyword evidence="7" id="KW-0597">Phosphoprotein</keyword>
<evidence type="ECO:0000256" key="13">
    <source>
        <dbReference type="ARBA" id="ARBA00023180"/>
    </source>
</evidence>
<evidence type="ECO:0000256" key="3">
    <source>
        <dbReference type="ARBA" id="ARBA00007168"/>
    </source>
</evidence>
<comment type="function">
    <text evidence="16">Choline transporter.</text>
</comment>
<accession>A0A4W5MJB2</accession>
<comment type="catalytic activity">
    <reaction evidence="14">
        <text>choline(out) + n H(+)(in) = choline(in) + n H(+)(out)</text>
        <dbReference type="Rhea" id="RHEA:75463"/>
        <dbReference type="ChEBI" id="CHEBI:15354"/>
        <dbReference type="ChEBI" id="CHEBI:15378"/>
    </reaction>
</comment>
<keyword evidence="5" id="KW-0050">Antiport</keyword>
<feature type="transmembrane region" description="Helical" evidence="16">
    <location>
        <begin position="279"/>
        <end position="298"/>
    </location>
</feature>
<evidence type="ECO:0000256" key="6">
    <source>
        <dbReference type="ARBA" id="ARBA00022475"/>
    </source>
</evidence>
<feature type="transmembrane region" description="Helical" evidence="16">
    <location>
        <begin position="177"/>
        <end position="195"/>
    </location>
</feature>
<evidence type="ECO:0000256" key="2">
    <source>
        <dbReference type="ARBA" id="ARBA00004651"/>
    </source>
</evidence>
<feature type="transmembrane region" description="Helical" evidence="16">
    <location>
        <begin position="150"/>
        <end position="171"/>
    </location>
</feature>
<keyword evidence="18" id="KW-1185">Reference proteome</keyword>
<feature type="transmembrane region" description="Helical" evidence="16">
    <location>
        <begin position="522"/>
        <end position="545"/>
    </location>
</feature>
<evidence type="ECO:0000256" key="14">
    <source>
        <dbReference type="ARBA" id="ARBA00035093"/>
    </source>
</evidence>
<proteinExistence type="inferred from homology"/>
<evidence type="ECO:0000256" key="11">
    <source>
        <dbReference type="ARBA" id="ARBA00023128"/>
    </source>
</evidence>
<feature type="transmembrane region" description="Helical" evidence="16">
    <location>
        <begin position="233"/>
        <end position="254"/>
    </location>
</feature>
<evidence type="ECO:0000313" key="17">
    <source>
        <dbReference type="Ensembl" id="ENSHHUP00000038941.1"/>
    </source>
</evidence>